<reference evidence="4" key="1">
    <citation type="submission" date="2024-02" db="EMBL/GenBank/DDBJ databases">
        <authorList>
            <consortium name="ELIXIR-Norway"/>
            <consortium name="Elixir Norway"/>
        </authorList>
    </citation>
    <scope>NUCLEOTIDE SEQUENCE</scope>
</reference>
<proteinExistence type="predicted"/>
<gene>
    <name evidence="4" type="ORF">CSSPTR1EN2_LOCUS21578</name>
</gene>
<dbReference type="EMBL" id="OZ019900">
    <property type="protein sequence ID" value="CAK9233622.1"/>
    <property type="molecule type" value="Genomic_DNA"/>
</dbReference>
<dbReference type="Proteomes" id="UP001497512">
    <property type="component" value="Chromosome 8"/>
</dbReference>
<dbReference type="PANTHER" id="PTHR32499">
    <property type="entry name" value="FASCICLIN-LIKE ARABINOGALACTAN PROTEIN 16"/>
    <property type="match status" value="1"/>
</dbReference>
<dbReference type="Gene3D" id="2.30.180.10">
    <property type="entry name" value="FAS1 domain"/>
    <property type="match status" value="2"/>
</dbReference>
<evidence type="ECO:0000313" key="5">
    <source>
        <dbReference type="Proteomes" id="UP001497512"/>
    </source>
</evidence>
<evidence type="ECO:0000256" key="2">
    <source>
        <dbReference type="SAM" id="SignalP"/>
    </source>
</evidence>
<feature type="region of interest" description="Disordered" evidence="1">
    <location>
        <begin position="69"/>
        <end position="98"/>
    </location>
</feature>
<sequence length="495" mass="54307">MAQVGMEIVAVMVMVSMVLMVSCSSTSSSSAVAAVAVSHGVRQARSSKPMFFFDEYVVEPAAMQVKDQMAMTSGSSSTSSSSSSSSSRWRRSKGAVAAGGGNGNGSILKALLESQYSELVWYLDKASLLHKLEKVVSIKGNVTIFAPKNSFLEQHLDAEFRSFLLQEGNQFLLQRVLQFHVLPVFLEGASWSNRSVLSLSGDPLSLRSYGLKRYVEFSRVFSPNSIVREDGIVHGVNGFLIPRGVSAQFEEWKRNGKVALLPQSAPDGRGTGSRLLYQNNRAAANHPPSLLLSSKLPTIAPAPEPFPHFAPEPAFAPAPGPSEESFKWDEEEEVTQFMTTLMNYGGYYDMADLLVNYTSLAMEIGKLVSKGYRLTILAPNDEAMAQLTPEHLNSPLERILYYHILSEYQTEESMYNTVRRIGKQTYSTLLHPLKLSARESDGTVLFGEGENSAHIFDHDIYIDGRLSIQGISRVLIPPPPTSRAPAPAPSTKVQE</sequence>
<dbReference type="PANTHER" id="PTHR32499:SF3">
    <property type="entry name" value="FASCICLIN-LIKE ARABINOGALACTAN PROTEIN 16"/>
    <property type="match status" value="1"/>
</dbReference>
<dbReference type="InterPro" id="IPR036378">
    <property type="entry name" value="FAS1_dom_sf"/>
</dbReference>
<evidence type="ECO:0000259" key="3">
    <source>
        <dbReference type="PROSITE" id="PS50213"/>
    </source>
</evidence>
<dbReference type="PROSITE" id="PS50213">
    <property type="entry name" value="FAS1"/>
    <property type="match status" value="2"/>
</dbReference>
<feature type="signal peptide" evidence="2">
    <location>
        <begin position="1"/>
        <end position="23"/>
    </location>
</feature>
<organism evidence="4 5">
    <name type="scientific">Sphagnum troendelagicum</name>
    <dbReference type="NCBI Taxonomy" id="128251"/>
    <lineage>
        <taxon>Eukaryota</taxon>
        <taxon>Viridiplantae</taxon>
        <taxon>Streptophyta</taxon>
        <taxon>Embryophyta</taxon>
        <taxon>Bryophyta</taxon>
        <taxon>Sphagnophytina</taxon>
        <taxon>Sphagnopsida</taxon>
        <taxon>Sphagnales</taxon>
        <taxon>Sphagnaceae</taxon>
        <taxon>Sphagnum</taxon>
    </lineage>
</organism>
<evidence type="ECO:0000256" key="1">
    <source>
        <dbReference type="SAM" id="MobiDB-lite"/>
    </source>
</evidence>
<name>A0ABP0UYC2_9BRYO</name>
<dbReference type="Pfam" id="PF02469">
    <property type="entry name" value="Fasciclin"/>
    <property type="match status" value="2"/>
</dbReference>
<keyword evidence="5" id="KW-1185">Reference proteome</keyword>
<protein>
    <recommendedName>
        <fullName evidence="3">FAS1 domain-containing protein</fullName>
    </recommendedName>
</protein>
<feature type="domain" description="FAS1" evidence="3">
    <location>
        <begin position="334"/>
        <end position="460"/>
    </location>
</feature>
<dbReference type="SMART" id="SM00554">
    <property type="entry name" value="FAS1"/>
    <property type="match status" value="2"/>
</dbReference>
<evidence type="ECO:0000313" key="4">
    <source>
        <dbReference type="EMBL" id="CAK9233622.1"/>
    </source>
</evidence>
<dbReference type="InterPro" id="IPR000782">
    <property type="entry name" value="FAS1_domain"/>
</dbReference>
<keyword evidence="2" id="KW-0732">Signal</keyword>
<feature type="domain" description="FAS1" evidence="3">
    <location>
        <begin position="103"/>
        <end position="240"/>
    </location>
</feature>
<feature type="compositionally biased region" description="Low complexity" evidence="1">
    <location>
        <begin position="73"/>
        <end position="87"/>
    </location>
</feature>
<dbReference type="SUPFAM" id="SSF82153">
    <property type="entry name" value="FAS1 domain"/>
    <property type="match status" value="2"/>
</dbReference>
<feature type="chain" id="PRO_5046413683" description="FAS1 domain-containing protein" evidence="2">
    <location>
        <begin position="24"/>
        <end position="495"/>
    </location>
</feature>
<dbReference type="InterPro" id="IPR044654">
    <property type="entry name" value="FLA15/16/17/18"/>
</dbReference>
<accession>A0ABP0UYC2</accession>